<name>A0A285QF84_9SPHN</name>
<evidence type="ECO:0000256" key="5">
    <source>
        <dbReference type="ARBA" id="ARBA00023237"/>
    </source>
</evidence>
<keyword evidence="4" id="KW-0472">Membrane</keyword>
<comment type="subcellular location">
    <subcellularLocation>
        <location evidence="1">Cell outer membrane</location>
    </subcellularLocation>
</comment>
<keyword evidence="3 6" id="KW-0732">Signal</keyword>
<gene>
    <name evidence="7" type="ORF">SAMN06297144_1095</name>
</gene>
<keyword evidence="5" id="KW-0998">Cell outer membrane</keyword>
<dbReference type="Pfam" id="PF06629">
    <property type="entry name" value="MipA"/>
    <property type="match status" value="1"/>
</dbReference>
<proteinExistence type="inferred from homology"/>
<organism evidence="7 8">
    <name type="scientific">Sphingomonas guangdongensis</name>
    <dbReference type="NCBI Taxonomy" id="1141890"/>
    <lineage>
        <taxon>Bacteria</taxon>
        <taxon>Pseudomonadati</taxon>
        <taxon>Pseudomonadota</taxon>
        <taxon>Alphaproteobacteria</taxon>
        <taxon>Sphingomonadales</taxon>
        <taxon>Sphingomonadaceae</taxon>
        <taxon>Sphingomonas</taxon>
    </lineage>
</organism>
<feature type="signal peptide" evidence="6">
    <location>
        <begin position="1"/>
        <end position="19"/>
    </location>
</feature>
<dbReference type="RefSeq" id="WP_245858216.1">
    <property type="nucleotide sequence ID" value="NZ_OBMI01000001.1"/>
</dbReference>
<protein>
    <submittedName>
        <fullName evidence="7">Outer membrane scaffolding protein for murein synthesis, MipA/OmpV family</fullName>
    </submittedName>
</protein>
<keyword evidence="8" id="KW-1185">Reference proteome</keyword>
<evidence type="ECO:0000256" key="2">
    <source>
        <dbReference type="ARBA" id="ARBA00005722"/>
    </source>
</evidence>
<reference evidence="7 8" key="1">
    <citation type="submission" date="2017-07" db="EMBL/GenBank/DDBJ databases">
        <authorList>
            <person name="Sun Z.S."/>
            <person name="Albrecht U."/>
            <person name="Echele G."/>
            <person name="Lee C.C."/>
        </authorList>
    </citation>
    <scope>NUCLEOTIDE SEQUENCE [LARGE SCALE GENOMIC DNA]</scope>
    <source>
        <strain evidence="7 8">CGMCC 1.12672</strain>
    </source>
</reference>
<dbReference type="GO" id="GO:0009279">
    <property type="term" value="C:cell outer membrane"/>
    <property type="evidence" value="ECO:0007669"/>
    <property type="project" value="UniProtKB-SubCell"/>
</dbReference>
<dbReference type="PANTHER" id="PTHR38776">
    <property type="entry name" value="MLTA-INTERACTING PROTEIN-RELATED"/>
    <property type="match status" value="1"/>
</dbReference>
<feature type="chain" id="PRO_5012493235" evidence="6">
    <location>
        <begin position="20"/>
        <end position="290"/>
    </location>
</feature>
<evidence type="ECO:0000313" key="7">
    <source>
        <dbReference type="EMBL" id="SOB80506.1"/>
    </source>
</evidence>
<evidence type="ECO:0000256" key="3">
    <source>
        <dbReference type="ARBA" id="ARBA00022729"/>
    </source>
</evidence>
<dbReference type="AlphaFoldDB" id="A0A285QF84"/>
<dbReference type="Proteomes" id="UP000219494">
    <property type="component" value="Unassembled WGS sequence"/>
</dbReference>
<evidence type="ECO:0000313" key="8">
    <source>
        <dbReference type="Proteomes" id="UP000219494"/>
    </source>
</evidence>
<dbReference type="PANTHER" id="PTHR38776:SF1">
    <property type="entry name" value="MLTA-INTERACTING PROTEIN-RELATED"/>
    <property type="match status" value="1"/>
</dbReference>
<comment type="similarity">
    <text evidence="2">Belongs to the MipA/OmpV family.</text>
</comment>
<evidence type="ECO:0000256" key="4">
    <source>
        <dbReference type="ARBA" id="ARBA00023136"/>
    </source>
</evidence>
<evidence type="ECO:0000256" key="6">
    <source>
        <dbReference type="SAM" id="SignalP"/>
    </source>
</evidence>
<dbReference type="EMBL" id="OBMI01000001">
    <property type="protein sequence ID" value="SOB80506.1"/>
    <property type="molecule type" value="Genomic_DNA"/>
</dbReference>
<sequence length="290" mass="30395">MKFLSLTLAGLLLATPAFAQEAALPPEPQTPTLPSDIDVDGDSLTIGAGAVYLPDYEGSDDYRFTPAPGAIGSYKGFSFQLAGNRLSVDVIPDRSANGIDFQAGPIGVVNLNRTSIDNIDDARIRALGEIDTAIELGGYVGIAKTGVITSPYDRLSISASYRVDVTDAHGSGIFQPSVSYLTPLSRKAAVGLFATAERVEGDFARTYYSVTPAQSLASGLPVFAARGGWKNYSVGALATVSLTGDLLHGLKIVGGGTYSRLLNGFSYSPVVRIAGEKSQWLGVVGLAYTF</sequence>
<accession>A0A285QF84</accession>
<evidence type="ECO:0000256" key="1">
    <source>
        <dbReference type="ARBA" id="ARBA00004442"/>
    </source>
</evidence>
<dbReference type="InterPro" id="IPR010583">
    <property type="entry name" value="MipA"/>
</dbReference>